<evidence type="ECO:0000313" key="1">
    <source>
        <dbReference type="EMBL" id="MBB1244429.1"/>
    </source>
</evidence>
<dbReference type="Proteomes" id="UP000766698">
    <property type="component" value="Unassembled WGS sequence"/>
</dbReference>
<dbReference type="InterPro" id="IPR036412">
    <property type="entry name" value="HAD-like_sf"/>
</dbReference>
<reference evidence="2" key="1">
    <citation type="journal article" date="2020" name="Syst. Appl. Microbiol.">
        <title>Streptomyces alkaliterrae sp. nov., isolated from an alkaline soil, and emended descriptions of Streptomyces alkaliphilus, Streptomyces calidiresistens and Streptomyces durbertensis.</title>
        <authorList>
            <person name="Swiecimska M."/>
            <person name="Golinska P."/>
            <person name="Nouioui I."/>
            <person name="Wypij M."/>
            <person name="Rai M."/>
            <person name="Sangal V."/>
            <person name="Goodfellow M."/>
        </authorList>
    </citation>
    <scope>NUCLEOTIDE SEQUENCE [LARGE SCALE GENOMIC DNA]</scope>
    <source>
        <strain evidence="2">DSM 104538</strain>
    </source>
</reference>
<keyword evidence="1" id="KW-0378">Hydrolase</keyword>
<dbReference type="SUPFAM" id="SSF56784">
    <property type="entry name" value="HAD-like"/>
    <property type="match status" value="1"/>
</dbReference>
<sequence length="260" mass="27039">MTGGPVRAVLLDLEGTLYASGAAIGGAAETLAALRELGVGLRFLTNTDSKPAARLGAELADYGLAVAAEELFTPVVAAERLLSSAGARTYPLVSRELRTALPTLADEPPYSHVLVGDCRDTLDYPALDGAFRAVRDGAELLALQTGRYFKRADGDHLDTGAIVRAIEHAAGATARVLGKPATDFFALAARSLDAAPAECVVVGDDATTDIAGGRAAGMRTVQVRTGKYADQRAEGLTGQADHEIDTVTGLPDLLREWVGP</sequence>
<dbReference type="EMBL" id="WMLF01000155">
    <property type="protein sequence ID" value="MBB1244429.1"/>
    <property type="molecule type" value="Genomic_DNA"/>
</dbReference>
<dbReference type="InterPro" id="IPR023214">
    <property type="entry name" value="HAD_sf"/>
</dbReference>
<dbReference type="Pfam" id="PF13344">
    <property type="entry name" value="Hydrolase_6"/>
    <property type="match status" value="1"/>
</dbReference>
<dbReference type="NCBIfam" id="TIGR01509">
    <property type="entry name" value="HAD-SF-IA-v3"/>
    <property type="match status" value="1"/>
</dbReference>
<dbReference type="PANTHER" id="PTHR19288">
    <property type="entry name" value="4-NITROPHENYLPHOSPHATASE-RELATED"/>
    <property type="match status" value="1"/>
</dbReference>
<keyword evidence="2" id="KW-1185">Reference proteome</keyword>
<accession>A0ABR6EGG3</accession>
<dbReference type="InterPro" id="IPR006357">
    <property type="entry name" value="HAD-SF_hydro_IIA"/>
</dbReference>
<gene>
    <name evidence="1" type="ORF">GL263_12780</name>
</gene>
<dbReference type="Gene3D" id="3.40.50.1000">
    <property type="entry name" value="HAD superfamily/HAD-like"/>
    <property type="match status" value="2"/>
</dbReference>
<organism evidence="1 2">
    <name type="scientific">Streptomyces durbertensis</name>
    <dbReference type="NCBI Taxonomy" id="2448886"/>
    <lineage>
        <taxon>Bacteria</taxon>
        <taxon>Bacillati</taxon>
        <taxon>Actinomycetota</taxon>
        <taxon>Actinomycetes</taxon>
        <taxon>Kitasatosporales</taxon>
        <taxon>Streptomycetaceae</taxon>
        <taxon>Streptomyces</taxon>
    </lineage>
</organism>
<comment type="caution">
    <text evidence="1">The sequence shown here is derived from an EMBL/GenBank/DDBJ whole genome shotgun (WGS) entry which is preliminary data.</text>
</comment>
<evidence type="ECO:0000313" key="2">
    <source>
        <dbReference type="Proteomes" id="UP000766698"/>
    </source>
</evidence>
<name>A0ABR6EGG3_9ACTN</name>
<dbReference type="GO" id="GO:0016787">
    <property type="term" value="F:hydrolase activity"/>
    <property type="evidence" value="ECO:0007669"/>
    <property type="project" value="UniProtKB-KW"/>
</dbReference>
<dbReference type="RefSeq" id="WP_182855786.1">
    <property type="nucleotide sequence ID" value="NZ_WMLF01000155.1"/>
</dbReference>
<protein>
    <submittedName>
        <fullName evidence="1">HAD-IA family hydrolase</fullName>
    </submittedName>
</protein>
<proteinExistence type="predicted"/>
<dbReference type="PANTHER" id="PTHR19288:SF46">
    <property type="entry name" value="HALOACID DEHALOGENASE-LIKE HYDROLASE DOMAIN-CONTAINING PROTEIN 2"/>
    <property type="match status" value="1"/>
</dbReference>
<dbReference type="InterPro" id="IPR006439">
    <property type="entry name" value="HAD-SF_hydro_IA"/>
</dbReference>
<dbReference type="Pfam" id="PF13242">
    <property type="entry name" value="Hydrolase_like"/>
    <property type="match status" value="1"/>
</dbReference>